<dbReference type="PANTHER" id="PTHR32215">
    <property type="entry name" value="CILIA- AND FLAGELLA-ASSOCIATED PROTEIN 57"/>
    <property type="match status" value="1"/>
</dbReference>
<dbReference type="InterPro" id="IPR052993">
    <property type="entry name" value="CFA-57"/>
</dbReference>
<protein>
    <submittedName>
        <fullName evidence="3">WD repeat-containing protein 65</fullName>
    </submittedName>
</protein>
<dbReference type="InParanoid" id="E2BC92"/>
<feature type="coiled-coil region" evidence="2">
    <location>
        <begin position="1094"/>
        <end position="1183"/>
    </location>
</feature>
<dbReference type="STRING" id="610380.E2BC92"/>
<keyword evidence="4" id="KW-1185">Reference proteome</keyword>
<dbReference type="FunCoup" id="E2BC92">
    <property type="interactions" value="10"/>
</dbReference>
<feature type="repeat" description="WD" evidence="1">
    <location>
        <begin position="494"/>
        <end position="535"/>
    </location>
</feature>
<dbReference type="InterPro" id="IPR036322">
    <property type="entry name" value="WD40_repeat_dom_sf"/>
</dbReference>
<sequence>MAASLQTRVFYGLQTDIIGNAHYITDAEILYPVGNALAVHNFAQRDQKLIRLTDKHRINVICVSPNKKFVALSETGEKPTISVYDIASLKRKKLLGIPYEATGVTRFSCMAFTHDSKNIAAITGEPDQTMLFYNWEKGKVESTYKVANPQNPLAIAETIACNPAESAVMAFGGPYTFRFLTIAETVWRSYGFTKAENLLICSMTWLNADRLLAGTKDGRILYLENGDLKNIYQISETVSMNLKIREEYVMSADHSSQMTLEPRDNVWEQHVRCLIAFPRGFVYALGVGTIVLFEKEGKHKYTKRNIYVVPIQARSKEDAPELYKINTINVNISFDHLIVTTGWSQLFYVTLWGPDLNMDPEPQRLNVMGQPLHHGPIGDLSMCAWKSVFMTCGEFDRSVRLWDFETESLVMLKQYAEEICSIAMHPMGLFCLIGFSDKLRFMTVLIDDLLPMHEFAIRSCKTVRFSHGGHMFAAVNGNIVQVYTTIGFHNPFVLKGHTGKVKALLWSQTDLKMLSMGMEGAIYEWDMATGTRSGEIILKGMNLHDLALSSDTSYILAGKEMHHMIMGKNDLSLFVTCPGGVILSLRCPLQSPVESIDFYLHSVDITKIALSYNENCLISVAKDGSLCVWKLYYAEGKVLKIGRDLPYTNEVLIGKRDLEDKINTIRGLTVRIRELETEHAYKLRQIDVLHNDKLREIHQGYCEAIKELREKIEKLQEDHINEINNINVEIVKTKTTHEQAMQRMEKDYEAKLIAEYDRYQAFEERTNVMRRDYEQQLLDLEKRDAEQLQNTVTKYEILVHEKKQQLEEASDEMTHKERVHERLMAQIEDDADHEILELRTNYENLLYEEKQMNLKLKGEAGVMRNRFMASQKDVDDLKRQMHRVQGEYAQFHKNMQDLDKQIADMKKEIDERDATIQDKEQQMYDMLRMNQELEKYKFVLNHKIQELKDQIEPRDQEIQQLKEKIQNMEAELESHRETDASLRLQLSRAREKLQATRQEVSSEIRKDKRCQKLVRRIRTDILDTADLVQEPSALKAAVTSLYHKYSAADEFLRSRKADMDAYCEFIRQREFLERTVASLKKQVFKDTSTGGKDLERMTEENSTLIVELNALREQLKEARERILQMESLLGSTRKDARSAEMRETMQQAYRGYEKVREKYTAQMQEYQQIIVALKEDTKRLMSKVSSEEAKGRKRSL</sequence>
<name>E2BC92_HARSA</name>
<evidence type="ECO:0000256" key="1">
    <source>
        <dbReference type="PROSITE-ProRule" id="PRU00221"/>
    </source>
</evidence>
<dbReference type="EMBL" id="GL447257">
    <property type="protein sequence ID" value="EFN86628.1"/>
    <property type="molecule type" value="Genomic_DNA"/>
</dbReference>
<dbReference type="AlphaFoldDB" id="E2BC92"/>
<organism evidence="4">
    <name type="scientific">Harpegnathos saltator</name>
    <name type="common">Jerdon's jumping ant</name>
    <dbReference type="NCBI Taxonomy" id="610380"/>
    <lineage>
        <taxon>Eukaryota</taxon>
        <taxon>Metazoa</taxon>
        <taxon>Ecdysozoa</taxon>
        <taxon>Arthropoda</taxon>
        <taxon>Hexapoda</taxon>
        <taxon>Insecta</taxon>
        <taxon>Pterygota</taxon>
        <taxon>Neoptera</taxon>
        <taxon>Endopterygota</taxon>
        <taxon>Hymenoptera</taxon>
        <taxon>Apocrita</taxon>
        <taxon>Aculeata</taxon>
        <taxon>Formicoidea</taxon>
        <taxon>Formicidae</taxon>
        <taxon>Ponerinae</taxon>
        <taxon>Ponerini</taxon>
        <taxon>Harpegnathos</taxon>
    </lineage>
</organism>
<proteinExistence type="predicted"/>
<feature type="repeat" description="WD" evidence="1">
    <location>
        <begin position="598"/>
        <end position="631"/>
    </location>
</feature>
<dbReference type="PROSITE" id="PS50082">
    <property type="entry name" value="WD_REPEATS_2"/>
    <property type="match status" value="2"/>
</dbReference>
<reference evidence="3 4" key="1">
    <citation type="journal article" date="2010" name="Science">
        <title>Genomic comparison of the ants Camponotus floridanus and Harpegnathos saltator.</title>
        <authorList>
            <person name="Bonasio R."/>
            <person name="Zhang G."/>
            <person name="Ye C."/>
            <person name="Mutti N.S."/>
            <person name="Fang X."/>
            <person name="Qin N."/>
            <person name="Donahue G."/>
            <person name="Yang P."/>
            <person name="Li Q."/>
            <person name="Li C."/>
            <person name="Zhang P."/>
            <person name="Huang Z."/>
            <person name="Berger S.L."/>
            <person name="Reinberg D."/>
            <person name="Wang J."/>
            <person name="Liebig J."/>
        </authorList>
    </citation>
    <scope>NUCLEOTIDE SEQUENCE [LARGE SCALE GENOMIC DNA]</scope>
    <source>
        <strain evidence="3 4">R22 G/1</strain>
    </source>
</reference>
<dbReference type="Gene3D" id="1.10.287.1490">
    <property type="match status" value="1"/>
</dbReference>
<dbReference type="SMART" id="SM00320">
    <property type="entry name" value="WD40"/>
    <property type="match status" value="4"/>
</dbReference>
<gene>
    <name evidence="3" type="ORF">EAI_03660</name>
</gene>
<feature type="coiled-coil region" evidence="2">
    <location>
        <begin position="874"/>
        <end position="1006"/>
    </location>
</feature>
<keyword evidence="2" id="KW-0175">Coiled coil</keyword>
<dbReference type="Proteomes" id="UP000008237">
    <property type="component" value="Unassembled WGS sequence"/>
</dbReference>
<dbReference type="OMA" id="FPHCNAV"/>
<feature type="coiled-coil region" evidence="2">
    <location>
        <begin position="763"/>
        <end position="826"/>
    </location>
</feature>
<dbReference type="Pfam" id="PF00400">
    <property type="entry name" value="WD40"/>
    <property type="match status" value="1"/>
</dbReference>
<evidence type="ECO:0000313" key="4">
    <source>
        <dbReference type="Proteomes" id="UP000008237"/>
    </source>
</evidence>
<dbReference type="SUPFAM" id="SSF50978">
    <property type="entry name" value="WD40 repeat-like"/>
    <property type="match status" value="1"/>
</dbReference>
<evidence type="ECO:0000256" key="2">
    <source>
        <dbReference type="SAM" id="Coils"/>
    </source>
</evidence>
<dbReference type="InterPro" id="IPR015943">
    <property type="entry name" value="WD40/YVTN_repeat-like_dom_sf"/>
</dbReference>
<dbReference type="InterPro" id="IPR001680">
    <property type="entry name" value="WD40_rpt"/>
</dbReference>
<dbReference type="PANTHER" id="PTHR32215:SF0">
    <property type="entry name" value="CILIA- AND FLAGELLA-ASSOCIATED PROTEIN 57"/>
    <property type="match status" value="1"/>
</dbReference>
<dbReference type="OrthoDB" id="10251741at2759"/>
<accession>E2BC92</accession>
<keyword evidence="1" id="KW-0853">WD repeat</keyword>
<dbReference type="Gene3D" id="2.130.10.10">
    <property type="entry name" value="YVTN repeat-like/Quinoprotein amine dehydrogenase"/>
    <property type="match status" value="2"/>
</dbReference>
<feature type="coiled-coil region" evidence="2">
    <location>
        <begin position="658"/>
        <end position="725"/>
    </location>
</feature>
<evidence type="ECO:0000313" key="3">
    <source>
        <dbReference type="EMBL" id="EFN86628.1"/>
    </source>
</evidence>